<evidence type="ECO:0000259" key="1">
    <source>
        <dbReference type="PROSITE" id="PS51272"/>
    </source>
</evidence>
<dbReference type="Proteomes" id="UP000609323">
    <property type="component" value="Unassembled WGS sequence"/>
</dbReference>
<protein>
    <recommendedName>
        <fullName evidence="1">SLH domain-containing protein</fullName>
    </recommendedName>
</protein>
<comment type="caution">
    <text evidence="2">The sequence shown here is derived from an EMBL/GenBank/DDBJ whole genome shotgun (WGS) entry which is preliminary data.</text>
</comment>
<dbReference type="InterPro" id="IPR001119">
    <property type="entry name" value="SLH_dom"/>
</dbReference>
<proteinExistence type="predicted"/>
<evidence type="ECO:0000313" key="3">
    <source>
        <dbReference type="Proteomes" id="UP000609323"/>
    </source>
</evidence>
<feature type="domain" description="SLH" evidence="1">
    <location>
        <begin position="1"/>
        <end position="49"/>
    </location>
</feature>
<keyword evidence="3" id="KW-1185">Reference proteome</keyword>
<name>A0ABQ1GZ77_9BACL</name>
<evidence type="ECO:0000313" key="2">
    <source>
        <dbReference type="EMBL" id="GGA53561.1"/>
    </source>
</evidence>
<sequence>MKAAVQKGFIDPAAYSSGKLNANAPLSRGELAVWLTNGLAKVNADYGTALKDVTNTVVPAKEYFTGNLPAAQKNAVAVAMGTRLMSVGEDKQFGIDRTTTRAEVAVLLARYEAAAHKQPADFQGLQELREVGLTGTNLKVIAPKYKVIPREMFTYYDDSYYDNAKITDDFSKVRNKELVTVTNYADVKVKNWIVISPYATGEQRSIYYPVFLDEGQNNLLRGDYYSFPEFDMTIKGTMTALQAGSLIQSPTIDALFSPRSKASSAYSISKIDDYNVGFGAVFKDKNPAYWGEGLLHFDKALVPEVKLTSKDGVNYWVRSENK</sequence>
<dbReference type="EMBL" id="BMHF01000038">
    <property type="protein sequence ID" value="GGA53561.1"/>
    <property type="molecule type" value="Genomic_DNA"/>
</dbReference>
<dbReference type="PROSITE" id="PS51272">
    <property type="entry name" value="SLH"/>
    <property type="match status" value="1"/>
</dbReference>
<accession>A0ABQ1GZ77</accession>
<gene>
    <name evidence="2" type="ORF">GCM10010917_43390</name>
</gene>
<organism evidence="2 3">
    <name type="scientific">Paenibacillus physcomitrellae</name>
    <dbReference type="NCBI Taxonomy" id="1619311"/>
    <lineage>
        <taxon>Bacteria</taxon>
        <taxon>Bacillati</taxon>
        <taxon>Bacillota</taxon>
        <taxon>Bacilli</taxon>
        <taxon>Bacillales</taxon>
        <taxon>Paenibacillaceae</taxon>
        <taxon>Paenibacillus</taxon>
    </lineage>
</organism>
<reference evidence="3" key="1">
    <citation type="journal article" date="2019" name="Int. J. Syst. Evol. Microbiol.">
        <title>The Global Catalogue of Microorganisms (GCM) 10K type strain sequencing project: providing services to taxonomists for standard genome sequencing and annotation.</title>
        <authorList>
            <consortium name="The Broad Institute Genomics Platform"/>
            <consortium name="The Broad Institute Genome Sequencing Center for Infectious Disease"/>
            <person name="Wu L."/>
            <person name="Ma J."/>
        </authorList>
    </citation>
    <scope>NUCLEOTIDE SEQUENCE [LARGE SCALE GENOMIC DNA]</scope>
    <source>
        <strain evidence="3">CGMCC 1.15044</strain>
    </source>
</reference>